<protein>
    <submittedName>
        <fullName evidence="9">Peptide/nickel transport system permease protein</fullName>
    </submittedName>
</protein>
<gene>
    <name evidence="9" type="ORF">SAMN04488561_2439</name>
</gene>
<dbReference type="GO" id="GO:0005886">
    <property type="term" value="C:plasma membrane"/>
    <property type="evidence" value="ECO:0007669"/>
    <property type="project" value="UniProtKB-SubCell"/>
</dbReference>
<feature type="transmembrane region" description="Helical" evidence="7">
    <location>
        <begin position="153"/>
        <end position="171"/>
    </location>
</feature>
<comment type="similarity">
    <text evidence="7">Belongs to the binding-protein-dependent transport system permease family.</text>
</comment>
<keyword evidence="5 7" id="KW-1133">Transmembrane helix</keyword>
<feature type="transmembrane region" description="Helical" evidence="7">
    <location>
        <begin position="252"/>
        <end position="274"/>
    </location>
</feature>
<dbReference type="Gene3D" id="1.10.3720.10">
    <property type="entry name" value="MetI-like"/>
    <property type="match status" value="1"/>
</dbReference>
<keyword evidence="4 7" id="KW-0812">Transmembrane</keyword>
<accession>A0A1H5L6K3</accession>
<sequence>MSAATNPPASAPARRRRLAALRRFSRSRSAVVGAVGLALLVAVALLAPVVAPFDPAAQDGEPLLGPSGAHLLGTDQLGRDILSRLIYGARASLVAAAGAAAVGAGIGVPLGLLAGYLGRWVDAVAMRLVDLLLAVPGILLALVMIVVLGPGRFNLILAIGIGAVPEFARLTRVATLGIRDRDFVLAARGMGASTPDTMLRTVLPNVLGPIVIQVVVTASMAVVVEAGLAFLGLGTPPPAPSWGGMLQDARSYLYQSPSYGLFPGLCLVLTVFCLDRIGRGLQLAVSGGSPHLGTRVTSGGAV</sequence>
<dbReference type="InterPro" id="IPR035906">
    <property type="entry name" value="MetI-like_sf"/>
</dbReference>
<dbReference type="Proteomes" id="UP000181980">
    <property type="component" value="Unassembled WGS sequence"/>
</dbReference>
<dbReference type="PANTHER" id="PTHR43386:SF25">
    <property type="entry name" value="PEPTIDE ABC TRANSPORTER PERMEASE PROTEIN"/>
    <property type="match status" value="1"/>
</dbReference>
<evidence type="ECO:0000256" key="5">
    <source>
        <dbReference type="ARBA" id="ARBA00022989"/>
    </source>
</evidence>
<dbReference type="Pfam" id="PF12911">
    <property type="entry name" value="OppC_N"/>
    <property type="match status" value="1"/>
</dbReference>
<dbReference type="SUPFAM" id="SSF161098">
    <property type="entry name" value="MetI-like"/>
    <property type="match status" value="1"/>
</dbReference>
<reference evidence="10" key="1">
    <citation type="submission" date="2016-10" db="EMBL/GenBank/DDBJ databases">
        <authorList>
            <person name="Varghese N."/>
            <person name="Submissions S."/>
        </authorList>
    </citation>
    <scope>NUCLEOTIDE SEQUENCE [LARGE SCALE GENOMIC DNA]</scope>
    <source>
        <strain evidence="10">DSM 45237</strain>
    </source>
</reference>
<feature type="transmembrane region" description="Helical" evidence="7">
    <location>
        <begin position="206"/>
        <end position="232"/>
    </location>
</feature>
<keyword evidence="2 7" id="KW-0813">Transport</keyword>
<dbReference type="STRING" id="561176.SAMN04488561_2439"/>
<keyword evidence="10" id="KW-1185">Reference proteome</keyword>
<name>A0A1H5L6K3_9ACTN</name>
<evidence type="ECO:0000259" key="8">
    <source>
        <dbReference type="PROSITE" id="PS50928"/>
    </source>
</evidence>
<evidence type="ECO:0000256" key="2">
    <source>
        <dbReference type="ARBA" id="ARBA00022448"/>
    </source>
</evidence>
<dbReference type="RefSeq" id="WP_069115138.1">
    <property type="nucleotide sequence ID" value="NZ_FNUC01000003.1"/>
</dbReference>
<evidence type="ECO:0000256" key="7">
    <source>
        <dbReference type="RuleBase" id="RU363032"/>
    </source>
</evidence>
<organism evidence="9 10">
    <name type="scientific">Jiangella alba</name>
    <dbReference type="NCBI Taxonomy" id="561176"/>
    <lineage>
        <taxon>Bacteria</taxon>
        <taxon>Bacillati</taxon>
        <taxon>Actinomycetota</taxon>
        <taxon>Actinomycetes</taxon>
        <taxon>Jiangellales</taxon>
        <taxon>Jiangellaceae</taxon>
        <taxon>Jiangella</taxon>
    </lineage>
</organism>
<dbReference type="OrthoDB" id="3531748at2"/>
<feature type="transmembrane region" description="Helical" evidence="7">
    <location>
        <begin position="93"/>
        <end position="116"/>
    </location>
</feature>
<dbReference type="CDD" id="cd06261">
    <property type="entry name" value="TM_PBP2"/>
    <property type="match status" value="1"/>
</dbReference>
<evidence type="ECO:0000256" key="3">
    <source>
        <dbReference type="ARBA" id="ARBA00022475"/>
    </source>
</evidence>
<keyword evidence="6 7" id="KW-0472">Membrane</keyword>
<feature type="domain" description="ABC transmembrane type-1" evidence="8">
    <location>
        <begin position="89"/>
        <end position="278"/>
    </location>
</feature>
<dbReference type="InterPro" id="IPR025966">
    <property type="entry name" value="OppC_N"/>
</dbReference>
<dbReference type="InterPro" id="IPR050366">
    <property type="entry name" value="BP-dependent_transpt_permease"/>
</dbReference>
<keyword evidence="3" id="KW-1003">Cell membrane</keyword>
<evidence type="ECO:0000256" key="6">
    <source>
        <dbReference type="ARBA" id="ARBA00023136"/>
    </source>
</evidence>
<dbReference type="EMBL" id="FNUC01000003">
    <property type="protein sequence ID" value="SEE72686.1"/>
    <property type="molecule type" value="Genomic_DNA"/>
</dbReference>
<evidence type="ECO:0000313" key="10">
    <source>
        <dbReference type="Proteomes" id="UP000181980"/>
    </source>
</evidence>
<evidence type="ECO:0000256" key="4">
    <source>
        <dbReference type="ARBA" id="ARBA00022692"/>
    </source>
</evidence>
<dbReference type="PROSITE" id="PS50928">
    <property type="entry name" value="ABC_TM1"/>
    <property type="match status" value="1"/>
</dbReference>
<feature type="transmembrane region" description="Helical" evidence="7">
    <location>
        <begin position="128"/>
        <end position="147"/>
    </location>
</feature>
<proteinExistence type="inferred from homology"/>
<dbReference type="AlphaFoldDB" id="A0A1H5L6K3"/>
<dbReference type="Pfam" id="PF00528">
    <property type="entry name" value="BPD_transp_1"/>
    <property type="match status" value="1"/>
</dbReference>
<evidence type="ECO:0000313" key="9">
    <source>
        <dbReference type="EMBL" id="SEE72686.1"/>
    </source>
</evidence>
<comment type="subcellular location">
    <subcellularLocation>
        <location evidence="1 7">Cell membrane</location>
        <topology evidence="1 7">Multi-pass membrane protein</topology>
    </subcellularLocation>
</comment>
<evidence type="ECO:0000256" key="1">
    <source>
        <dbReference type="ARBA" id="ARBA00004651"/>
    </source>
</evidence>
<dbReference type="InterPro" id="IPR000515">
    <property type="entry name" value="MetI-like"/>
</dbReference>
<dbReference type="PANTHER" id="PTHR43386">
    <property type="entry name" value="OLIGOPEPTIDE TRANSPORT SYSTEM PERMEASE PROTEIN APPC"/>
    <property type="match status" value="1"/>
</dbReference>
<dbReference type="GO" id="GO:0055085">
    <property type="term" value="P:transmembrane transport"/>
    <property type="evidence" value="ECO:0007669"/>
    <property type="project" value="InterPro"/>
</dbReference>